<evidence type="ECO:0000256" key="3">
    <source>
        <dbReference type="ARBA" id="ARBA00008871"/>
    </source>
</evidence>
<evidence type="ECO:0000256" key="11">
    <source>
        <dbReference type="ARBA" id="ARBA00023295"/>
    </source>
</evidence>
<comment type="subcellular location">
    <subcellularLocation>
        <location evidence="2">Secreted</location>
    </subcellularLocation>
</comment>
<dbReference type="PANTHER" id="PTHR11769">
    <property type="entry name" value="HYALURONIDASE"/>
    <property type="match status" value="1"/>
</dbReference>
<dbReference type="InterPro" id="IPR018155">
    <property type="entry name" value="Hyaluronidase"/>
</dbReference>
<comment type="catalytic activity">
    <reaction evidence="1 16">
        <text>Random hydrolysis of (1-&gt;4)-linkages between N-acetyl-beta-D-glucosamine and D-glucuronate residues in hyaluronate.</text>
        <dbReference type="EC" id="3.2.1.35"/>
    </reaction>
</comment>
<keyword evidence="8 16" id="KW-0378">Hydrolase</keyword>
<feature type="disulfide bond" evidence="15">
    <location>
        <begin position="446"/>
        <end position="503"/>
    </location>
</feature>
<keyword evidence="7" id="KW-0732">Signal</keyword>
<keyword evidence="6" id="KW-0245">EGF-like domain</keyword>
<dbReference type="PIRSF" id="PIRSF038193">
    <property type="entry name" value="Hyaluronidase"/>
    <property type="match status" value="1"/>
</dbReference>
<dbReference type="InterPro" id="IPR017853">
    <property type="entry name" value="GH"/>
</dbReference>
<proteinExistence type="evidence at transcript level"/>
<keyword evidence="10" id="KW-0325">Glycoprotein</keyword>
<evidence type="ECO:0000256" key="9">
    <source>
        <dbReference type="ARBA" id="ARBA00023157"/>
    </source>
</evidence>
<dbReference type="PANTHER" id="PTHR11769:SF9">
    <property type="entry name" value="HYALURONIDASE"/>
    <property type="match status" value="1"/>
</dbReference>
<dbReference type="InterPro" id="IPR013785">
    <property type="entry name" value="Aldolase_TIM"/>
</dbReference>
<dbReference type="GO" id="GO:0005576">
    <property type="term" value="C:extracellular region"/>
    <property type="evidence" value="ECO:0007669"/>
    <property type="project" value="UniProtKB-SubCell"/>
</dbReference>
<feature type="disulfide bond" evidence="15">
    <location>
        <begin position="123"/>
        <end position="416"/>
    </location>
</feature>
<evidence type="ECO:0000256" key="2">
    <source>
        <dbReference type="ARBA" id="ARBA00004613"/>
    </source>
</evidence>
<evidence type="ECO:0000256" key="4">
    <source>
        <dbReference type="ARBA" id="ARBA00011245"/>
    </source>
</evidence>
<feature type="disulfide bond" evidence="15">
    <location>
        <begin position="287"/>
        <end position="303"/>
    </location>
</feature>
<name>U3TDE8_PROFL</name>
<evidence type="ECO:0000256" key="10">
    <source>
        <dbReference type="ARBA" id="ARBA00023180"/>
    </source>
</evidence>
<dbReference type="EC" id="3.2.1.35" evidence="16"/>
<evidence type="ECO:0000256" key="15">
    <source>
        <dbReference type="PIRSR" id="PIRSR038193-3"/>
    </source>
</evidence>
<evidence type="ECO:0000256" key="5">
    <source>
        <dbReference type="ARBA" id="ARBA00022525"/>
    </source>
</evidence>
<evidence type="ECO:0000256" key="8">
    <source>
        <dbReference type="ARBA" id="ARBA00022801"/>
    </source>
</evidence>
<evidence type="ECO:0000256" key="13">
    <source>
        <dbReference type="PIRSR" id="PIRSR038193-1"/>
    </source>
</evidence>
<reference evidence="17" key="1">
    <citation type="journal article" date="2013" name="BMC Genomics">
        <title>Quantitative high-throughput profiling of snake venom gland transcriptomes and proteomes (Ovophis okinavensis and Protobothrops flavoviridis).</title>
        <authorList>
            <person name="Aird S.D."/>
            <person name="Watanabe Y."/>
            <person name="Villar-Briones A."/>
            <person name="Roy M.C."/>
            <person name="Terada K."/>
            <person name="Mikheyev A.S."/>
        </authorList>
    </citation>
    <scope>NUCLEOTIDE SEQUENCE</scope>
    <source>
        <tissue evidence="17">Venom gland</tissue>
    </source>
</reference>
<dbReference type="PRINTS" id="PR00846">
    <property type="entry name" value="GLHYDRLASE56"/>
</dbReference>
<dbReference type="GO" id="GO:0031410">
    <property type="term" value="C:cytoplasmic vesicle"/>
    <property type="evidence" value="ECO:0007669"/>
    <property type="project" value="TreeGrafter"/>
</dbReference>
<evidence type="ECO:0000256" key="6">
    <source>
        <dbReference type="ARBA" id="ARBA00022536"/>
    </source>
</evidence>
<dbReference type="GO" id="GO:0030214">
    <property type="term" value="P:hyaluronan catabolic process"/>
    <property type="evidence" value="ECO:0007669"/>
    <property type="project" value="TreeGrafter"/>
</dbReference>
<protein>
    <recommendedName>
        <fullName evidence="16">Hyaluronidase</fullName>
        <ecNumber evidence="16">3.2.1.35</ecNumber>
    </recommendedName>
</protein>
<evidence type="ECO:0000256" key="14">
    <source>
        <dbReference type="PIRSR" id="PIRSR038193-2"/>
    </source>
</evidence>
<keyword evidence="9 15" id="KW-1015">Disulfide bond</keyword>
<evidence type="ECO:0000256" key="12">
    <source>
        <dbReference type="ARBA" id="ARBA00024881"/>
    </source>
</evidence>
<dbReference type="EMBL" id="AB851937">
    <property type="protein sequence ID" value="BAN89379.1"/>
    <property type="molecule type" value="mRNA"/>
</dbReference>
<evidence type="ECO:0000256" key="7">
    <source>
        <dbReference type="ARBA" id="ARBA00022729"/>
    </source>
</evidence>
<accession>U3TDE8</accession>
<keyword evidence="11 16" id="KW-0326">Glycosidase</keyword>
<evidence type="ECO:0000313" key="17">
    <source>
        <dbReference type="EMBL" id="BAN89379.1"/>
    </source>
</evidence>
<feature type="disulfide bond" evidence="15">
    <location>
        <begin position="441"/>
        <end position="452"/>
    </location>
</feature>
<feature type="glycosylation site" description="N-linked (GlcNAc...) asparagine" evidence="14">
    <location>
        <position position="433"/>
    </location>
</feature>
<feature type="disulfide bond" evidence="15">
    <location>
        <begin position="505"/>
        <end position="514"/>
    </location>
</feature>
<organism evidence="17">
    <name type="scientific">Protobothrops flavoviridis</name>
    <name type="common">Habu</name>
    <name type="synonym">Trimeresurus flavoviridis</name>
    <dbReference type="NCBI Taxonomy" id="88087"/>
    <lineage>
        <taxon>Eukaryota</taxon>
        <taxon>Metazoa</taxon>
        <taxon>Chordata</taxon>
        <taxon>Craniata</taxon>
        <taxon>Vertebrata</taxon>
        <taxon>Euteleostomi</taxon>
        <taxon>Lepidosauria</taxon>
        <taxon>Squamata</taxon>
        <taxon>Bifurcata</taxon>
        <taxon>Unidentata</taxon>
        <taxon>Episquamata</taxon>
        <taxon>Toxicofera</taxon>
        <taxon>Serpentes</taxon>
        <taxon>Colubroidea</taxon>
        <taxon>Viperidae</taxon>
        <taxon>Crotalinae</taxon>
        <taxon>Protobothrops</taxon>
    </lineage>
</organism>
<dbReference type="FunFam" id="3.20.20.70:FF:000065">
    <property type="entry name" value="Hyaluronidase"/>
    <property type="match status" value="1"/>
</dbReference>
<sequence length="525" mass="61065">NAEYMGIWKVVLLILFWTSSFSGGLRLVFASLGLWNYFFSGTCFDCPCLVSGPYLVDWTWNPGLCSELTVPENLHIMYHLWIKCLAAWIFLKRFNGVHVMQAKAPMYPNEPFLVFWNAPTTQCRLRYKVDLDLETFHIVTNANDSLSGSAVTIFYPTHLGVYPHIDDRGHFFNGIIPQNESLAKHLNKSKSDIDRMIPLRTFHGLGVIDWENWRPQWDRNWGSKNVYRNRSIQFARDLHPELSEDKIKKLAKQEYEKAAKSFMRDTLLLAEEMRPDGYWGYYLYPDCHNYNYKTKPDQYTGECPDIEMSRNNQLLWLWRESTALFPNIYIETILRSSDNALKFVHHRLKESMRIASMARKDYALPVFVYARPFYAYTFEPLTQEDLVTTVGESAAMGAAGLVFWGSMQYASTVESCGKVKDYMDGPLGRYIVNVTTASKICSHFLCKKRGRCVRKHSDSNAFLHLFPDSFRIMVHGNATEKKVIVKGKLELENLIFLRNNFMCHCYQGWKGLYCEKHSIKDIRKI</sequence>
<dbReference type="Gene3D" id="3.20.20.70">
    <property type="entry name" value="Aldolase class I"/>
    <property type="match status" value="1"/>
</dbReference>
<dbReference type="Pfam" id="PF01630">
    <property type="entry name" value="Glyco_hydro_56"/>
    <property type="match status" value="1"/>
</dbReference>
<evidence type="ECO:0000256" key="1">
    <source>
        <dbReference type="ARBA" id="ARBA00000251"/>
    </source>
</evidence>
<feature type="non-terminal residue" evidence="17">
    <location>
        <position position="1"/>
    </location>
</feature>
<comment type="subunit">
    <text evidence="4">Monomer.</text>
</comment>
<dbReference type="AlphaFoldDB" id="U3TDE8"/>
<feature type="active site" description="Proton donor" evidence="13">
    <location>
        <position position="211"/>
    </location>
</feature>
<comment type="function">
    <text evidence="12">Snake venom endo-hyaluronidase that degrades hyaluronan to smaller oligosaccharide fragments. In venom, it is not toxic by itself, but increases the diffusion of other venom proteins by degrading the extracellular matrix. In addition, it displays antiedematogenic activity.</text>
</comment>
<comment type="similarity">
    <text evidence="3 16">Belongs to the glycosyl hydrolase 56 family.</text>
</comment>
<dbReference type="SUPFAM" id="SSF51445">
    <property type="entry name" value="(Trans)glycosidases"/>
    <property type="match status" value="1"/>
</dbReference>
<evidence type="ECO:0000256" key="16">
    <source>
        <dbReference type="RuleBase" id="RU610713"/>
    </source>
</evidence>
<dbReference type="GO" id="GO:0004415">
    <property type="term" value="F:hyalurononglucosaminidase activity"/>
    <property type="evidence" value="ECO:0007669"/>
    <property type="project" value="UniProtKB-UniRule"/>
</dbReference>
<keyword evidence="5" id="KW-0964">Secreted</keyword>
<dbReference type="GO" id="GO:0005975">
    <property type="term" value="P:carbohydrate metabolic process"/>
    <property type="evidence" value="ECO:0007669"/>
    <property type="project" value="InterPro"/>
</dbReference>